<dbReference type="EMBL" id="CAAALY010064541">
    <property type="protein sequence ID" value="VEL23879.1"/>
    <property type="molecule type" value="Genomic_DNA"/>
</dbReference>
<evidence type="ECO:0000313" key="1">
    <source>
        <dbReference type="EMBL" id="VEL23879.1"/>
    </source>
</evidence>
<sequence length="134" mass="14790">MASIPPSGSLASFNQPPQQPLLLRHLELHTADFTSESTPFPFSTVYSSTMHLNQALSLFQSSSSAAATKSCNSNFNSRRLFTVADWRVSSLAWEELVQAAFASKLDLMSIIRSTESLHSELIYPEGIRFMESAS</sequence>
<organism evidence="1 2">
    <name type="scientific">Protopolystoma xenopodis</name>
    <dbReference type="NCBI Taxonomy" id="117903"/>
    <lineage>
        <taxon>Eukaryota</taxon>
        <taxon>Metazoa</taxon>
        <taxon>Spiralia</taxon>
        <taxon>Lophotrochozoa</taxon>
        <taxon>Platyhelminthes</taxon>
        <taxon>Monogenea</taxon>
        <taxon>Polyopisthocotylea</taxon>
        <taxon>Polystomatidea</taxon>
        <taxon>Polystomatidae</taxon>
        <taxon>Protopolystoma</taxon>
    </lineage>
</organism>
<dbReference type="Proteomes" id="UP000784294">
    <property type="component" value="Unassembled WGS sequence"/>
</dbReference>
<evidence type="ECO:0000313" key="2">
    <source>
        <dbReference type="Proteomes" id="UP000784294"/>
    </source>
</evidence>
<comment type="caution">
    <text evidence="1">The sequence shown here is derived from an EMBL/GenBank/DDBJ whole genome shotgun (WGS) entry which is preliminary data.</text>
</comment>
<protein>
    <submittedName>
        <fullName evidence="1">Uncharacterized protein</fullName>
    </submittedName>
</protein>
<reference evidence="1" key="1">
    <citation type="submission" date="2018-11" db="EMBL/GenBank/DDBJ databases">
        <authorList>
            <consortium name="Pathogen Informatics"/>
        </authorList>
    </citation>
    <scope>NUCLEOTIDE SEQUENCE</scope>
</reference>
<proteinExistence type="predicted"/>
<dbReference type="AlphaFoldDB" id="A0A448WZ89"/>
<accession>A0A448WZ89</accession>
<keyword evidence="2" id="KW-1185">Reference proteome</keyword>
<name>A0A448WZ89_9PLAT</name>
<gene>
    <name evidence="1" type="ORF">PXEA_LOCUS17319</name>
</gene>